<organism evidence="1 2">
    <name type="scientific">Streptomyces achmelvichensis</name>
    <dbReference type="NCBI Taxonomy" id="3134111"/>
    <lineage>
        <taxon>Bacteria</taxon>
        <taxon>Bacillati</taxon>
        <taxon>Actinomycetota</taxon>
        <taxon>Actinomycetes</taxon>
        <taxon>Kitasatosporales</taxon>
        <taxon>Streptomycetaceae</taxon>
        <taxon>Streptomyces</taxon>
    </lineage>
</organism>
<keyword evidence="2" id="KW-1185">Reference proteome</keyword>
<evidence type="ECO:0000313" key="1">
    <source>
        <dbReference type="EMBL" id="MEJ8636451.1"/>
    </source>
</evidence>
<name>A0ACC6PYM5_9ACTN</name>
<accession>A0ACC6PYM5</accession>
<proteinExistence type="predicted"/>
<sequence>MDRVRIAFGLLVVVIGTVWLLGGGTALRSGGRRLLVVLPYALIAFGLLLVLRAALPRGLLTAPLALIAGGGLWAAYDLGYLGGTAGSRILPGLVIAAGAVVALAGGGGRGRPGPAGDDLPLRRYRSVLWPVRVKVAGAPELQKVGVGSYFGDARVDLAGAAFASDPHGPTRHALQVDVTVLFGRVELLLDARCVVVKGNVESSPAVHFGEQVPVHVTPPAGTARHIVLNVMGVGGSVAVRRG</sequence>
<comment type="caution">
    <text evidence="1">The sequence shown here is derived from an EMBL/GenBank/DDBJ whole genome shotgun (WGS) entry which is preliminary data.</text>
</comment>
<dbReference type="Proteomes" id="UP001377168">
    <property type="component" value="Unassembled WGS sequence"/>
</dbReference>
<evidence type="ECO:0000313" key="2">
    <source>
        <dbReference type="Proteomes" id="UP001377168"/>
    </source>
</evidence>
<gene>
    <name evidence="1" type="ORF">WKI67_24115</name>
</gene>
<protein>
    <submittedName>
        <fullName evidence="1">Uncharacterized protein</fullName>
    </submittedName>
</protein>
<dbReference type="EMBL" id="JBBKAJ010000022">
    <property type="protein sequence ID" value="MEJ8636451.1"/>
    <property type="molecule type" value="Genomic_DNA"/>
</dbReference>
<reference evidence="1" key="1">
    <citation type="submission" date="2024-03" db="EMBL/GenBank/DDBJ databases">
        <title>Novel Streptomyces species of biotechnological and ecological value are a feature of Machair soil.</title>
        <authorList>
            <person name="Prole J.R."/>
            <person name="Goodfellow M."/>
            <person name="Allenby N."/>
            <person name="Ward A.C."/>
        </authorList>
    </citation>
    <scope>NUCLEOTIDE SEQUENCE</scope>
    <source>
        <strain evidence="1">MS2.AVA.5</strain>
    </source>
</reference>